<feature type="compositionally biased region" description="Low complexity" evidence="1">
    <location>
        <begin position="225"/>
        <end position="243"/>
    </location>
</feature>
<feature type="region of interest" description="Disordered" evidence="1">
    <location>
        <begin position="1"/>
        <end position="35"/>
    </location>
</feature>
<keyword evidence="3" id="KW-1185">Reference proteome</keyword>
<dbReference type="AlphaFoldDB" id="A0A0J0XRZ9"/>
<dbReference type="RefSeq" id="XP_018280374.1">
    <property type="nucleotide sequence ID" value="XM_018425964.1"/>
</dbReference>
<accession>A0A0J0XRZ9</accession>
<name>A0A0J0XRZ9_9TREE</name>
<reference evidence="2 3" key="1">
    <citation type="submission" date="2015-03" db="EMBL/GenBank/DDBJ databases">
        <title>Genomics and transcriptomics of the oil-accumulating basidiomycete yeast T. oleaginosus allow insights into substrate utilization and the diverse evolutionary trajectories of mating systems in fungi.</title>
        <authorList>
            <consortium name="DOE Joint Genome Institute"/>
            <person name="Kourist R."/>
            <person name="Kracht O."/>
            <person name="Bracharz F."/>
            <person name="Lipzen A."/>
            <person name="Nolan M."/>
            <person name="Ohm R."/>
            <person name="Grigoriev I."/>
            <person name="Sun S."/>
            <person name="Heitman J."/>
            <person name="Bruck T."/>
            <person name="Nowrousian M."/>
        </authorList>
    </citation>
    <scope>NUCLEOTIDE SEQUENCE [LARGE SCALE GENOMIC DNA]</scope>
    <source>
        <strain evidence="2 3">IBC0246</strain>
    </source>
</reference>
<sequence length="643" mass="68013">MGPVAPGAHDQQHARDNLTRLPPSAQPPFAPLPVSSSTVASFFSKLLKQSRLVTLEPETAPSYCSPTKASLAKDLRVEMATKENVPPVGSPQWYGSTVSSSLSDVTHASRHSTPKRTVQRTLTPMNTPVEASMYRPTSVQANTLGLTADGDGVDDEPLRRPLSEMSKAEVMARRRESKTKSPCPSKTSHSGKGIAATKNPAPATAQGDCVHKTRSPKTTTSHPVPSYAAPTSASRASATPSVRRTAKSPATPASPSKLPRRSPGKPVVRSRRNTLTKTPKGLRISTTFKTPPSISEKETACRRIEAWALATAVPPSPRRRSSANPAPRDPFNFPLSPKLPRERTRKAVEHARAKLAGDKAAMLGAKAVLDAGIKNGDSPGTLRTAGLREIGYNDTPRRTAHMANPSVSTPTQRAISTLHTKAGTKREARALLKASRNRVNGDAADIIAAAQVVLGGAVKDLKESRSPTAIPLPLAPQISEPDPVCCKCRSSFGMDVNASGTFTPSEKILIPASPPRSFLTPPFLADMGSLAAQLARRRESLTPVAPSLPPSALSAPSPSSTAPPSKTMSIAPTTEPTSMQAVLHATPAMLQAAAQGLKHIECRGSRPHFRCQPTHTLTLGDSLAFTLRTDHAEADDSRDAGAG</sequence>
<feature type="compositionally biased region" description="Low complexity" evidence="1">
    <location>
        <begin position="541"/>
        <end position="565"/>
    </location>
</feature>
<dbReference type="Proteomes" id="UP000053611">
    <property type="component" value="Unassembled WGS sequence"/>
</dbReference>
<gene>
    <name evidence="2" type="ORF">CC85DRAFT_311488</name>
</gene>
<feature type="compositionally biased region" description="Polar residues" evidence="1">
    <location>
        <begin position="284"/>
        <end position="293"/>
    </location>
</feature>
<dbReference type="GeneID" id="28986567"/>
<feature type="region of interest" description="Disordered" evidence="1">
    <location>
        <begin position="396"/>
        <end position="422"/>
    </location>
</feature>
<feature type="compositionally biased region" description="Basic and acidic residues" evidence="1">
    <location>
        <begin position="156"/>
        <end position="174"/>
    </location>
</feature>
<evidence type="ECO:0000313" key="3">
    <source>
        <dbReference type="Proteomes" id="UP000053611"/>
    </source>
</evidence>
<feature type="region of interest" description="Disordered" evidence="1">
    <location>
        <begin position="312"/>
        <end position="346"/>
    </location>
</feature>
<organism evidence="2 3">
    <name type="scientific">Cutaneotrichosporon oleaginosum</name>
    <dbReference type="NCBI Taxonomy" id="879819"/>
    <lineage>
        <taxon>Eukaryota</taxon>
        <taxon>Fungi</taxon>
        <taxon>Dikarya</taxon>
        <taxon>Basidiomycota</taxon>
        <taxon>Agaricomycotina</taxon>
        <taxon>Tremellomycetes</taxon>
        <taxon>Trichosporonales</taxon>
        <taxon>Trichosporonaceae</taxon>
        <taxon>Cutaneotrichosporon</taxon>
    </lineage>
</organism>
<evidence type="ECO:0000313" key="2">
    <source>
        <dbReference type="EMBL" id="KLT43883.1"/>
    </source>
</evidence>
<proteinExistence type="predicted"/>
<feature type="compositionally biased region" description="Low complexity" evidence="1">
    <location>
        <begin position="180"/>
        <end position="190"/>
    </location>
</feature>
<dbReference type="EMBL" id="KQ087191">
    <property type="protein sequence ID" value="KLT43883.1"/>
    <property type="molecule type" value="Genomic_DNA"/>
</dbReference>
<protein>
    <submittedName>
        <fullName evidence="2">Uncharacterized protein</fullName>
    </submittedName>
</protein>
<dbReference type="STRING" id="879819.A0A0J0XRZ9"/>
<feature type="compositionally biased region" description="Basic residues" evidence="1">
    <location>
        <begin position="258"/>
        <end position="274"/>
    </location>
</feature>
<feature type="region of interest" description="Disordered" evidence="1">
    <location>
        <begin position="541"/>
        <end position="572"/>
    </location>
</feature>
<feature type="region of interest" description="Disordered" evidence="1">
    <location>
        <begin position="143"/>
        <end position="297"/>
    </location>
</feature>
<feature type="compositionally biased region" description="Polar residues" evidence="1">
    <location>
        <begin position="405"/>
        <end position="419"/>
    </location>
</feature>
<evidence type="ECO:0000256" key="1">
    <source>
        <dbReference type="SAM" id="MobiDB-lite"/>
    </source>
</evidence>